<evidence type="ECO:0000256" key="2">
    <source>
        <dbReference type="ARBA" id="ARBA00007441"/>
    </source>
</evidence>
<accession>A0A927ECV1</accession>
<dbReference type="PANTHER" id="PTHR11879">
    <property type="entry name" value="ASPARTATE AMINOTRANSFERASE"/>
    <property type="match status" value="1"/>
</dbReference>
<dbReference type="GO" id="GO:0004838">
    <property type="term" value="F:L-tyrosine-2-oxoglutarate transaminase activity"/>
    <property type="evidence" value="ECO:0007669"/>
    <property type="project" value="TreeGrafter"/>
</dbReference>
<dbReference type="GO" id="GO:0042802">
    <property type="term" value="F:identical protein binding"/>
    <property type="evidence" value="ECO:0007669"/>
    <property type="project" value="TreeGrafter"/>
</dbReference>
<keyword evidence="4 9" id="KW-0032">Aminotransferase</keyword>
<proteinExistence type="inferred from homology"/>
<comment type="similarity">
    <text evidence="2">Belongs to the class-I pyridoxal-phosphate-dependent aminotransferase family.</text>
</comment>
<dbReference type="AlphaFoldDB" id="A0A927ECV1"/>
<comment type="subunit">
    <text evidence="3">Homodimer.</text>
</comment>
<dbReference type="GO" id="GO:0004069">
    <property type="term" value="F:L-aspartate:2-oxoglutarate aminotransferase activity"/>
    <property type="evidence" value="ECO:0007669"/>
    <property type="project" value="TreeGrafter"/>
</dbReference>
<keyword evidence="5" id="KW-0808">Transferase</keyword>
<organism evidence="9 10">
    <name type="scientific">Bosea spartocytisi</name>
    <dbReference type="NCBI Taxonomy" id="2773451"/>
    <lineage>
        <taxon>Bacteria</taxon>
        <taxon>Pseudomonadati</taxon>
        <taxon>Pseudomonadota</taxon>
        <taxon>Alphaproteobacteria</taxon>
        <taxon>Hyphomicrobiales</taxon>
        <taxon>Boseaceae</taxon>
        <taxon>Bosea</taxon>
    </lineage>
</organism>
<dbReference type="Gene3D" id="3.90.1150.10">
    <property type="entry name" value="Aspartate Aminotransferase, domain 1"/>
    <property type="match status" value="1"/>
</dbReference>
<evidence type="ECO:0000256" key="1">
    <source>
        <dbReference type="ARBA" id="ARBA00001933"/>
    </source>
</evidence>
<feature type="domain" description="Aminotransferase class I/classII large" evidence="8">
    <location>
        <begin position="27"/>
        <end position="386"/>
    </location>
</feature>
<evidence type="ECO:0000313" key="10">
    <source>
        <dbReference type="Proteomes" id="UP000619295"/>
    </source>
</evidence>
<evidence type="ECO:0000256" key="7">
    <source>
        <dbReference type="SAM" id="Coils"/>
    </source>
</evidence>
<protein>
    <submittedName>
        <fullName evidence="9">Aspartate/tyrosine/aromatic aminotransferase</fullName>
    </submittedName>
</protein>
<dbReference type="Pfam" id="PF00155">
    <property type="entry name" value="Aminotran_1_2"/>
    <property type="match status" value="1"/>
</dbReference>
<evidence type="ECO:0000256" key="5">
    <source>
        <dbReference type="ARBA" id="ARBA00022679"/>
    </source>
</evidence>
<evidence type="ECO:0000259" key="8">
    <source>
        <dbReference type="Pfam" id="PF00155"/>
    </source>
</evidence>
<dbReference type="EMBL" id="JACXWY010000020">
    <property type="protein sequence ID" value="MBD3848597.1"/>
    <property type="molecule type" value="Genomic_DNA"/>
</dbReference>
<dbReference type="InterPro" id="IPR000796">
    <property type="entry name" value="Asp_trans"/>
</dbReference>
<dbReference type="PANTHER" id="PTHR11879:SF22">
    <property type="entry name" value="ASPARTATE AMINOTRANSFERASE, MITOCHONDRIAL"/>
    <property type="match status" value="1"/>
</dbReference>
<keyword evidence="7" id="KW-0175">Coiled coil</keyword>
<reference evidence="9" key="1">
    <citation type="submission" date="2020-09" db="EMBL/GenBank/DDBJ databases">
        <title>Bosea spartocytisi sp. nov. a root nodule endophyte of Spartocytisus supranubius in the high mountain ecosystem fo the Teide National Park (Canary Islands, Spain).</title>
        <authorList>
            <person name="Pulido-Suarez L."/>
            <person name="Peix A."/>
            <person name="Igual J.M."/>
            <person name="Socas-Perez N."/>
            <person name="Velazquez E."/>
            <person name="Flores-Felix J.D."/>
            <person name="Leon-Barrios M."/>
        </authorList>
    </citation>
    <scope>NUCLEOTIDE SEQUENCE</scope>
    <source>
        <strain evidence="9">SSUT16</strain>
    </source>
</reference>
<dbReference type="Gene3D" id="3.40.640.10">
    <property type="entry name" value="Type I PLP-dependent aspartate aminotransferase-like (Major domain)"/>
    <property type="match status" value="1"/>
</dbReference>
<sequence length="391" mass="42912">MFIDLPTLAPDPLWGLNAVFQGDPRAEKINLVIGVYRDDQGVTPTMQVVRDAERELVSEGASKAYRPLVGNQAFNDGMAQLLLGEASPHLGKQHTIQTVGATGALRLLGDLVARANSEATVWSTDPAYVNHRPLMETAGLRVRNYRWREQDGRFDIDAALDDLAQARAGDVILLHGCCHNPTGIDLPADRWAAIAELCNQRGLIPFVDTAYQGFGDGLDEDALGLRLLVDRVETVLISASCSKNMGLYCERTGTATVVSANGAMLEKVPRMLEHLTRSNYSVPPEHGAAIAIKVFEKSQAWRAELEAMRCRIVELRNLLADALQRKNAPAHMLAIRQHKGMFSTLKLSAESMERLRREFAVYGTDSGRLNIAGLRFSQIDQLAEALSEVAT</sequence>
<dbReference type="NCBIfam" id="NF006719">
    <property type="entry name" value="PRK09257.1"/>
    <property type="match status" value="1"/>
</dbReference>
<evidence type="ECO:0000256" key="4">
    <source>
        <dbReference type="ARBA" id="ARBA00022576"/>
    </source>
</evidence>
<dbReference type="CDD" id="cd00609">
    <property type="entry name" value="AAT_like"/>
    <property type="match status" value="1"/>
</dbReference>
<dbReference type="InterPro" id="IPR004839">
    <property type="entry name" value="Aminotransferase_I/II_large"/>
</dbReference>
<evidence type="ECO:0000256" key="3">
    <source>
        <dbReference type="ARBA" id="ARBA00011738"/>
    </source>
</evidence>
<keyword evidence="6" id="KW-0663">Pyridoxal phosphate</keyword>
<dbReference type="GO" id="GO:0005829">
    <property type="term" value="C:cytosol"/>
    <property type="evidence" value="ECO:0007669"/>
    <property type="project" value="TreeGrafter"/>
</dbReference>
<dbReference type="InterPro" id="IPR015421">
    <property type="entry name" value="PyrdxlP-dep_Trfase_major"/>
</dbReference>
<dbReference type="RefSeq" id="WP_191125600.1">
    <property type="nucleotide sequence ID" value="NZ_JACXWY010000020.1"/>
</dbReference>
<feature type="coiled-coil region" evidence="7">
    <location>
        <begin position="298"/>
        <end position="325"/>
    </location>
</feature>
<dbReference type="PRINTS" id="PR00799">
    <property type="entry name" value="TRANSAMINASE"/>
</dbReference>
<dbReference type="Proteomes" id="UP000619295">
    <property type="component" value="Unassembled WGS sequence"/>
</dbReference>
<evidence type="ECO:0000313" key="9">
    <source>
        <dbReference type="EMBL" id="MBD3848597.1"/>
    </source>
</evidence>
<dbReference type="InterPro" id="IPR015424">
    <property type="entry name" value="PyrdxlP-dep_Trfase"/>
</dbReference>
<name>A0A927ECV1_9HYPH</name>
<gene>
    <name evidence="9" type="ORF">IED13_23115</name>
</gene>
<keyword evidence="10" id="KW-1185">Reference proteome</keyword>
<evidence type="ECO:0000256" key="6">
    <source>
        <dbReference type="ARBA" id="ARBA00022898"/>
    </source>
</evidence>
<comment type="caution">
    <text evidence="9">The sequence shown here is derived from an EMBL/GenBank/DDBJ whole genome shotgun (WGS) entry which is preliminary data.</text>
</comment>
<dbReference type="GO" id="GO:0030170">
    <property type="term" value="F:pyridoxal phosphate binding"/>
    <property type="evidence" value="ECO:0007669"/>
    <property type="project" value="InterPro"/>
</dbReference>
<dbReference type="GO" id="GO:0033585">
    <property type="term" value="P:L-phenylalanine biosynthetic process from chorismate via phenylpyruvate"/>
    <property type="evidence" value="ECO:0007669"/>
    <property type="project" value="TreeGrafter"/>
</dbReference>
<dbReference type="InterPro" id="IPR015422">
    <property type="entry name" value="PyrdxlP-dep_Trfase_small"/>
</dbReference>
<dbReference type="SUPFAM" id="SSF53383">
    <property type="entry name" value="PLP-dependent transferases"/>
    <property type="match status" value="1"/>
</dbReference>
<comment type="cofactor">
    <cofactor evidence="1">
        <name>pyridoxal 5'-phosphate</name>
        <dbReference type="ChEBI" id="CHEBI:597326"/>
    </cofactor>
</comment>